<accession>A0A914GZM9</accession>
<dbReference type="GO" id="GO:0006313">
    <property type="term" value="P:DNA transposition"/>
    <property type="evidence" value="ECO:0007669"/>
    <property type="project" value="InterPro"/>
</dbReference>
<dbReference type="SUPFAM" id="SSF46689">
    <property type="entry name" value="Homeodomain-like"/>
    <property type="match status" value="1"/>
</dbReference>
<organism evidence="4 5">
    <name type="scientific">Globodera rostochiensis</name>
    <name type="common">Golden nematode worm</name>
    <name type="synonym">Heterodera rostochiensis</name>
    <dbReference type="NCBI Taxonomy" id="31243"/>
    <lineage>
        <taxon>Eukaryota</taxon>
        <taxon>Metazoa</taxon>
        <taxon>Ecdysozoa</taxon>
        <taxon>Nematoda</taxon>
        <taxon>Chromadorea</taxon>
        <taxon>Rhabditida</taxon>
        <taxon>Tylenchina</taxon>
        <taxon>Tylenchomorpha</taxon>
        <taxon>Tylenchoidea</taxon>
        <taxon>Heteroderidae</taxon>
        <taxon>Heteroderinae</taxon>
        <taxon>Globodera</taxon>
    </lineage>
</organism>
<dbReference type="InterPro" id="IPR009057">
    <property type="entry name" value="Homeodomain-like_sf"/>
</dbReference>
<evidence type="ECO:0000256" key="2">
    <source>
        <dbReference type="SAM" id="SignalP"/>
    </source>
</evidence>
<evidence type="ECO:0000256" key="1">
    <source>
        <dbReference type="ARBA" id="ARBA00004123"/>
    </source>
</evidence>
<reference evidence="5" key="1">
    <citation type="submission" date="2022-11" db="UniProtKB">
        <authorList>
            <consortium name="WormBaseParasite"/>
        </authorList>
    </citation>
    <scope>IDENTIFICATION</scope>
</reference>
<keyword evidence="2" id="KW-0732">Signal</keyword>
<sequence length="182" mass="20894">MPMKMPFLCVAFWLVLQFGGGAIVMHNNRVGLKWKKQYQDQSHHRLSNRAVAAQFGVSHRAVSDIYKRYRAGDDLHRKSRSGRPKKLSIREERIALREIQLDPTKSATDLVNCVATKFDKSISTRTGRRLLNSAQLVAHRPAYKPLLSKKNRLARLDFARSYVNHTPQQWSTVLFSDFLSSS</sequence>
<dbReference type="WBParaSite" id="Gr19_v10_g12672.t1">
    <property type="protein sequence ID" value="Gr19_v10_g12672.t1"/>
    <property type="gene ID" value="Gr19_v10_g12672"/>
</dbReference>
<feature type="chain" id="PRO_5036999599" evidence="2">
    <location>
        <begin position="22"/>
        <end position="182"/>
    </location>
</feature>
<dbReference type="Gene3D" id="3.30.420.10">
    <property type="entry name" value="Ribonuclease H-like superfamily/Ribonuclease H"/>
    <property type="match status" value="1"/>
</dbReference>
<dbReference type="Proteomes" id="UP000887572">
    <property type="component" value="Unplaced"/>
</dbReference>
<name>A0A914GZM9_GLORO</name>
<dbReference type="Pfam" id="PF01498">
    <property type="entry name" value="HTH_Tnp_Tc3_2"/>
    <property type="match status" value="1"/>
</dbReference>
<dbReference type="GO" id="GO:0003677">
    <property type="term" value="F:DNA binding"/>
    <property type="evidence" value="ECO:0007669"/>
    <property type="project" value="InterPro"/>
</dbReference>
<proteinExistence type="predicted"/>
<dbReference type="GO" id="GO:0015074">
    <property type="term" value="P:DNA integration"/>
    <property type="evidence" value="ECO:0007669"/>
    <property type="project" value="InterPro"/>
</dbReference>
<dbReference type="GO" id="GO:0005634">
    <property type="term" value="C:nucleus"/>
    <property type="evidence" value="ECO:0007669"/>
    <property type="project" value="UniProtKB-SubCell"/>
</dbReference>
<evidence type="ECO:0000259" key="3">
    <source>
        <dbReference type="Pfam" id="PF01498"/>
    </source>
</evidence>
<evidence type="ECO:0000313" key="4">
    <source>
        <dbReference type="Proteomes" id="UP000887572"/>
    </source>
</evidence>
<feature type="signal peptide" evidence="2">
    <location>
        <begin position="1"/>
        <end position="21"/>
    </location>
</feature>
<dbReference type="InterPro" id="IPR036397">
    <property type="entry name" value="RNaseH_sf"/>
</dbReference>
<evidence type="ECO:0000313" key="5">
    <source>
        <dbReference type="WBParaSite" id="Gr19_v10_g12672.t1"/>
    </source>
</evidence>
<protein>
    <submittedName>
        <fullName evidence="5">Transposase Tc1-like domain-containing protein</fullName>
    </submittedName>
</protein>
<feature type="domain" description="Transposase Tc1-like" evidence="3">
    <location>
        <begin position="96"/>
        <end position="164"/>
    </location>
</feature>
<comment type="subcellular location">
    <subcellularLocation>
        <location evidence="1">Nucleus</location>
    </subcellularLocation>
</comment>
<keyword evidence="4" id="KW-1185">Reference proteome</keyword>
<dbReference type="AlphaFoldDB" id="A0A914GZM9"/>
<dbReference type="InterPro" id="IPR002492">
    <property type="entry name" value="Transposase_Tc1-like"/>
</dbReference>